<dbReference type="EMBL" id="LGTQ01000005">
    <property type="protein sequence ID" value="KPM50001.1"/>
    <property type="molecule type" value="Genomic_DNA"/>
</dbReference>
<dbReference type="SUPFAM" id="SSF109854">
    <property type="entry name" value="DinB/YfiT-like putative metalloenzymes"/>
    <property type="match status" value="1"/>
</dbReference>
<dbReference type="RefSeq" id="WP_055144742.1">
    <property type="nucleotide sequence ID" value="NZ_JXSZ01000005.1"/>
</dbReference>
<accession>A0A0P7BYM4</accession>
<organism evidence="2 3">
    <name type="scientific">Jiulongibacter sediminis</name>
    <dbReference type="NCBI Taxonomy" id="1605367"/>
    <lineage>
        <taxon>Bacteria</taxon>
        <taxon>Pseudomonadati</taxon>
        <taxon>Bacteroidota</taxon>
        <taxon>Cytophagia</taxon>
        <taxon>Cytophagales</taxon>
        <taxon>Leadbetterellaceae</taxon>
        <taxon>Jiulongibacter</taxon>
    </lineage>
</organism>
<gene>
    <name evidence="2" type="ORF">AFM12_05465</name>
</gene>
<keyword evidence="3" id="KW-1185">Reference proteome</keyword>
<dbReference type="Proteomes" id="UP000050454">
    <property type="component" value="Unassembled WGS sequence"/>
</dbReference>
<reference evidence="2 3" key="1">
    <citation type="submission" date="2015-07" db="EMBL/GenBank/DDBJ databases">
        <title>The draft genome sequence of Leadbetterella sp. JN14-9.</title>
        <authorList>
            <person name="Liu Y."/>
            <person name="Du J."/>
            <person name="Shao Z."/>
        </authorList>
    </citation>
    <scope>NUCLEOTIDE SEQUENCE [LARGE SCALE GENOMIC DNA]</scope>
    <source>
        <strain evidence="2 3">JN14-9</strain>
    </source>
</reference>
<evidence type="ECO:0000259" key="1">
    <source>
        <dbReference type="Pfam" id="PF12867"/>
    </source>
</evidence>
<dbReference type="InterPro" id="IPR024775">
    <property type="entry name" value="DinB-like"/>
</dbReference>
<comment type="caution">
    <text evidence="2">The sequence shown here is derived from an EMBL/GenBank/DDBJ whole genome shotgun (WGS) entry which is preliminary data.</text>
</comment>
<dbReference type="Gene3D" id="1.20.120.450">
    <property type="entry name" value="dinb family like domain"/>
    <property type="match status" value="1"/>
</dbReference>
<dbReference type="AlphaFoldDB" id="A0A0P7BYM4"/>
<protein>
    <recommendedName>
        <fullName evidence="1">DinB-like domain-containing protein</fullName>
    </recommendedName>
</protein>
<feature type="domain" description="DinB-like" evidence="1">
    <location>
        <begin position="27"/>
        <end position="148"/>
    </location>
</feature>
<dbReference type="InterPro" id="IPR034660">
    <property type="entry name" value="DinB/YfiT-like"/>
</dbReference>
<evidence type="ECO:0000313" key="3">
    <source>
        <dbReference type="Proteomes" id="UP000050454"/>
    </source>
</evidence>
<dbReference type="STRING" id="1605367.AFM12_05465"/>
<name>A0A0P7BYM4_9BACT</name>
<proteinExistence type="predicted"/>
<evidence type="ECO:0000313" key="2">
    <source>
        <dbReference type="EMBL" id="KPM50001.1"/>
    </source>
</evidence>
<dbReference type="OrthoDB" id="9814103at2"/>
<dbReference type="Pfam" id="PF12867">
    <property type="entry name" value="DinB_2"/>
    <property type="match status" value="1"/>
</dbReference>
<sequence length="153" mass="18182">MRKELDRLIENLDTVFRGDAWHGPSVTEILNSLKPDIVDQKHGFSKRTISELIFHLVAWRKFAIEKLNDNIHFTMDTEEDNWGTPEITSKENWPQLKKLLTDTHKEFIAKLEELDDELLDKRVPGEFYDFYKLLTGIVQHDTYHLGMIWVLWE</sequence>